<name>A0A8H6Y1B8_9AGAR</name>
<dbReference type="InterPro" id="IPR045049">
    <property type="entry name" value="Pcy1-like"/>
</dbReference>
<evidence type="ECO:0000256" key="1">
    <source>
        <dbReference type="ARBA" id="ARBA00026101"/>
    </source>
</evidence>
<gene>
    <name evidence="3" type="ORF">MVEN_01187900</name>
</gene>
<dbReference type="SUPFAM" id="SSF52374">
    <property type="entry name" value="Nucleotidylyl transferase"/>
    <property type="match status" value="1"/>
</dbReference>
<proteinExistence type="predicted"/>
<dbReference type="EC" id="2.7.7.15" evidence="1"/>
<reference evidence="3" key="1">
    <citation type="submission" date="2020-05" db="EMBL/GenBank/DDBJ databases">
        <title>Mycena genomes resolve the evolution of fungal bioluminescence.</title>
        <authorList>
            <person name="Tsai I.J."/>
        </authorList>
    </citation>
    <scope>NUCLEOTIDE SEQUENCE</scope>
    <source>
        <strain evidence="3">CCC161011</strain>
    </source>
</reference>
<evidence type="ECO:0000313" key="4">
    <source>
        <dbReference type="Proteomes" id="UP000620124"/>
    </source>
</evidence>
<keyword evidence="4" id="KW-1185">Reference proteome</keyword>
<dbReference type="InterPro" id="IPR014729">
    <property type="entry name" value="Rossmann-like_a/b/a_fold"/>
</dbReference>
<dbReference type="PANTHER" id="PTHR10739">
    <property type="entry name" value="CYTIDYLYLTRANSFERASE"/>
    <property type="match status" value="1"/>
</dbReference>
<comment type="caution">
    <text evidence="3">The sequence shown here is derived from an EMBL/GenBank/DDBJ whole genome shotgun (WGS) entry which is preliminary data.</text>
</comment>
<dbReference type="GO" id="GO:0031210">
    <property type="term" value="F:phosphatidylcholine binding"/>
    <property type="evidence" value="ECO:0007669"/>
    <property type="project" value="TreeGrafter"/>
</dbReference>
<dbReference type="GO" id="GO:0004105">
    <property type="term" value="F:choline-phosphate cytidylyltransferase activity"/>
    <property type="evidence" value="ECO:0007669"/>
    <property type="project" value="UniProtKB-EC"/>
</dbReference>
<feature type="domain" description="Cytidyltransferase-like" evidence="2">
    <location>
        <begin position="82"/>
        <end position="145"/>
    </location>
</feature>
<dbReference type="Pfam" id="PF01467">
    <property type="entry name" value="CTP_transf_like"/>
    <property type="match status" value="1"/>
</dbReference>
<dbReference type="Gene3D" id="3.40.50.620">
    <property type="entry name" value="HUPs"/>
    <property type="match status" value="1"/>
</dbReference>
<protein>
    <recommendedName>
        <fullName evidence="1">choline-phosphate cytidylyltransferase</fullName>
        <ecNumber evidence="1">2.7.7.15</ecNumber>
    </recommendedName>
</protein>
<dbReference type="Proteomes" id="UP000620124">
    <property type="component" value="Unassembled WGS sequence"/>
</dbReference>
<dbReference type="EMBL" id="JACAZI010000009">
    <property type="protein sequence ID" value="KAF7352245.1"/>
    <property type="molecule type" value="Genomic_DNA"/>
</dbReference>
<evidence type="ECO:0000259" key="2">
    <source>
        <dbReference type="Pfam" id="PF01467"/>
    </source>
</evidence>
<organism evidence="3 4">
    <name type="scientific">Mycena venus</name>
    <dbReference type="NCBI Taxonomy" id="2733690"/>
    <lineage>
        <taxon>Eukaryota</taxon>
        <taxon>Fungi</taxon>
        <taxon>Dikarya</taxon>
        <taxon>Basidiomycota</taxon>
        <taxon>Agaricomycotina</taxon>
        <taxon>Agaricomycetes</taxon>
        <taxon>Agaricomycetidae</taxon>
        <taxon>Agaricales</taxon>
        <taxon>Marasmiineae</taxon>
        <taxon>Mycenaceae</taxon>
        <taxon>Mycena</taxon>
    </lineage>
</organism>
<evidence type="ECO:0000313" key="3">
    <source>
        <dbReference type="EMBL" id="KAF7352245.1"/>
    </source>
</evidence>
<dbReference type="GO" id="GO:0005635">
    <property type="term" value="C:nuclear envelope"/>
    <property type="evidence" value="ECO:0007669"/>
    <property type="project" value="TreeGrafter"/>
</dbReference>
<sequence>MPALLLMTQEPAPAAISTAAFNPAALTPADIHAFVQKAIGSKDWRKCKINPPPTDRPVRIYANGVYDLFHFRCLSFPSVHHLVGVNSDEQVIEHKARGVMTHAECLEAVRHCRWVDEIVADTPWVIDQAFLDKYQIDYVAHDEDPQRIGTLPAGMTTCILMQGIREHCKCHGLYPPRLCTHPSVFQRPLWPLYIRMSIMHVKGLRSEVLTDSGFVG</sequence>
<keyword evidence="3" id="KW-0548">Nucleotidyltransferase</keyword>
<dbReference type="AlphaFoldDB" id="A0A8H6Y1B8"/>
<dbReference type="OrthoDB" id="17102at2759"/>
<dbReference type="InterPro" id="IPR004821">
    <property type="entry name" value="Cyt_trans-like"/>
</dbReference>
<dbReference type="PANTHER" id="PTHR10739:SF13">
    <property type="entry name" value="CHOLINE-PHOSPHATE CYTIDYLYLTRANSFERASE"/>
    <property type="match status" value="1"/>
</dbReference>
<accession>A0A8H6Y1B8</accession>
<keyword evidence="3" id="KW-0808">Transferase</keyword>